<name>A0A1A7W5W6_PLAKH</name>
<proteinExistence type="predicted"/>
<sequence length="127" mass="14752">MEREGVMDRGKTEENSFEKIKGINNEDFKFDDPFTEKITNDSKLFDEAEYSSSHVGKEEEAYIRKRQIGKKIKKVNNTSKIMEVRFYIFLVLLICFYSLLVNIIRKGLGLVSVAHRLMHSHSGNISM</sequence>
<evidence type="ECO:0000313" key="2">
    <source>
        <dbReference type="EMBL" id="SBO27174.1"/>
    </source>
</evidence>
<keyword evidence="1" id="KW-0812">Transmembrane</keyword>
<evidence type="ECO:0000256" key="1">
    <source>
        <dbReference type="SAM" id="Phobius"/>
    </source>
</evidence>
<reference evidence="4 5" key="1">
    <citation type="submission" date="2016-05" db="EMBL/GenBank/DDBJ databases">
        <authorList>
            <person name="Sharaf H."/>
        </authorList>
    </citation>
    <scope>NUCLEOTIDE SEQUENCE [LARGE SCALE GENOMIC DNA]</scope>
    <source>
        <strain evidence="4 5">H</strain>
    </source>
</reference>
<accession>A0A1A7W5W6</accession>
<dbReference type="EMBL" id="CWHR02000031">
    <property type="protein sequence ID" value="SBO29556.1"/>
    <property type="molecule type" value="Genomic_DNA"/>
</dbReference>
<reference evidence="3" key="2">
    <citation type="submission" date="2016-05" db="EMBL/GenBank/DDBJ databases">
        <authorList>
            <person name="Lavstsen T."/>
            <person name="Jespersen J.S."/>
        </authorList>
    </citation>
    <scope>NUCLEOTIDE SEQUENCE [LARGE SCALE GENOMIC DNA]</scope>
</reference>
<dbReference type="OrthoDB" id="384137at2759"/>
<dbReference type="AlphaFoldDB" id="A0A1A7W5W6"/>
<keyword evidence="1" id="KW-1133">Transmembrane helix</keyword>
<organism evidence="3 5">
    <name type="scientific">Plasmodium knowlesi (strain H)</name>
    <dbReference type="NCBI Taxonomy" id="5851"/>
    <lineage>
        <taxon>Eukaryota</taxon>
        <taxon>Sar</taxon>
        <taxon>Alveolata</taxon>
        <taxon>Apicomplexa</taxon>
        <taxon>Aconoidasida</taxon>
        <taxon>Haemosporida</taxon>
        <taxon>Plasmodiidae</taxon>
        <taxon>Plasmodium</taxon>
        <taxon>Plasmodium (Plasmodium)</taxon>
    </lineage>
</organism>
<dbReference type="EMBL" id="CWHQ02000027">
    <property type="protein sequence ID" value="SBO27174.1"/>
    <property type="molecule type" value="Genomic_DNA"/>
</dbReference>
<protein>
    <submittedName>
        <fullName evidence="3">Uncharacterized protein</fullName>
    </submittedName>
</protein>
<feature type="transmembrane region" description="Helical" evidence="1">
    <location>
        <begin position="84"/>
        <end position="104"/>
    </location>
</feature>
<gene>
    <name evidence="2" type="ORF">PKNA1_C2_0215700</name>
    <name evidence="3" type="ORF">PKNA1_H1_0215700</name>
</gene>
<evidence type="ECO:0000313" key="3">
    <source>
        <dbReference type="EMBL" id="SBO29556.1"/>
    </source>
</evidence>
<dbReference type="Proteomes" id="UP000182128">
    <property type="component" value="Unassembled WGS sequence"/>
</dbReference>
<evidence type="ECO:0000313" key="5">
    <source>
        <dbReference type="Proteomes" id="UP000182142"/>
    </source>
</evidence>
<dbReference type="VEuPathDB" id="PlasmoDB:PKNH_0215700"/>
<keyword evidence="1" id="KW-0472">Membrane</keyword>
<dbReference type="Proteomes" id="UP000182142">
    <property type="component" value="Unassembled WGS sequence"/>
</dbReference>
<evidence type="ECO:0000313" key="4">
    <source>
        <dbReference type="Proteomes" id="UP000182128"/>
    </source>
</evidence>